<dbReference type="Proteomes" id="UP001396334">
    <property type="component" value="Unassembled WGS sequence"/>
</dbReference>
<protein>
    <submittedName>
        <fullName evidence="2">Uncharacterized protein</fullName>
    </submittedName>
</protein>
<gene>
    <name evidence="2" type="ORF">V6N11_079956</name>
</gene>
<sequence length="124" mass="13664">MDVVKPMKAELEKMQEERKCMEAWLISAENALEEKKRMLSEYKAMAKLAHDLVSVFMEESPENNGEELDEETIKELVEEAVRDFTEALNKAQSPQISPADGGYDGSSGDDHSGEAGGTDGGHSE</sequence>
<name>A0ABR2RX41_9ROSI</name>
<evidence type="ECO:0000313" key="3">
    <source>
        <dbReference type="Proteomes" id="UP001396334"/>
    </source>
</evidence>
<feature type="compositionally biased region" description="Gly residues" evidence="1">
    <location>
        <begin position="114"/>
        <end position="124"/>
    </location>
</feature>
<reference evidence="2 3" key="1">
    <citation type="journal article" date="2024" name="G3 (Bethesda)">
        <title>Genome assembly of Hibiscus sabdariffa L. provides insights into metabolisms of medicinal natural products.</title>
        <authorList>
            <person name="Kim T."/>
        </authorList>
    </citation>
    <scope>NUCLEOTIDE SEQUENCE [LARGE SCALE GENOMIC DNA]</scope>
    <source>
        <strain evidence="2">TK-2024</strain>
        <tissue evidence="2">Old leaves</tissue>
    </source>
</reference>
<evidence type="ECO:0000256" key="1">
    <source>
        <dbReference type="SAM" id="MobiDB-lite"/>
    </source>
</evidence>
<evidence type="ECO:0000313" key="2">
    <source>
        <dbReference type="EMBL" id="KAK9017477.1"/>
    </source>
</evidence>
<keyword evidence="3" id="KW-1185">Reference proteome</keyword>
<feature type="region of interest" description="Disordered" evidence="1">
    <location>
        <begin position="86"/>
        <end position="124"/>
    </location>
</feature>
<dbReference type="EMBL" id="JBBPBN010000020">
    <property type="protein sequence ID" value="KAK9017477.1"/>
    <property type="molecule type" value="Genomic_DNA"/>
</dbReference>
<comment type="caution">
    <text evidence="2">The sequence shown here is derived from an EMBL/GenBank/DDBJ whole genome shotgun (WGS) entry which is preliminary data.</text>
</comment>
<proteinExistence type="predicted"/>
<organism evidence="2 3">
    <name type="scientific">Hibiscus sabdariffa</name>
    <name type="common">roselle</name>
    <dbReference type="NCBI Taxonomy" id="183260"/>
    <lineage>
        <taxon>Eukaryota</taxon>
        <taxon>Viridiplantae</taxon>
        <taxon>Streptophyta</taxon>
        <taxon>Embryophyta</taxon>
        <taxon>Tracheophyta</taxon>
        <taxon>Spermatophyta</taxon>
        <taxon>Magnoliopsida</taxon>
        <taxon>eudicotyledons</taxon>
        <taxon>Gunneridae</taxon>
        <taxon>Pentapetalae</taxon>
        <taxon>rosids</taxon>
        <taxon>malvids</taxon>
        <taxon>Malvales</taxon>
        <taxon>Malvaceae</taxon>
        <taxon>Malvoideae</taxon>
        <taxon>Hibiscus</taxon>
    </lineage>
</organism>
<accession>A0ABR2RX41</accession>